<dbReference type="PATRIC" id="fig|1082931.4.peg.497"/>
<dbReference type="GO" id="GO:0005886">
    <property type="term" value="C:plasma membrane"/>
    <property type="evidence" value="ECO:0007669"/>
    <property type="project" value="UniProtKB-SubCell"/>
</dbReference>
<gene>
    <name evidence="7" type="ordered locus">KKY_501</name>
</gene>
<dbReference type="PANTHER" id="PTHR23427">
    <property type="entry name" value="SURFEIT LOCUS PROTEIN"/>
    <property type="match status" value="1"/>
</dbReference>
<dbReference type="Proteomes" id="UP000008850">
    <property type="component" value="Chromosome"/>
</dbReference>
<evidence type="ECO:0000256" key="2">
    <source>
        <dbReference type="ARBA" id="ARBA00007165"/>
    </source>
</evidence>
<comment type="subcellular location">
    <subcellularLocation>
        <location evidence="6">Cell membrane</location>
        <topology evidence="6">Multi-pass membrane protein</topology>
    </subcellularLocation>
    <subcellularLocation>
        <location evidence="1">Membrane</location>
    </subcellularLocation>
</comment>
<dbReference type="Pfam" id="PF02104">
    <property type="entry name" value="SURF1"/>
    <property type="match status" value="1"/>
</dbReference>
<dbReference type="HOGENOM" id="CLU_047737_4_1_5"/>
<evidence type="ECO:0000256" key="1">
    <source>
        <dbReference type="ARBA" id="ARBA00004370"/>
    </source>
</evidence>
<keyword evidence="3 6" id="KW-0812">Transmembrane</keyword>
<dbReference type="RefSeq" id="WP_014129691.1">
    <property type="nucleotide sequence ID" value="NC_016078.1"/>
</dbReference>
<evidence type="ECO:0000256" key="5">
    <source>
        <dbReference type="ARBA" id="ARBA00023136"/>
    </source>
</evidence>
<dbReference type="EMBL" id="CP003075">
    <property type="protein sequence ID" value="AEQ50542.1"/>
    <property type="molecule type" value="Genomic_DNA"/>
</dbReference>
<dbReference type="InterPro" id="IPR002994">
    <property type="entry name" value="Surf1/Shy1"/>
</dbReference>
<organism evidence="7 8">
    <name type="scientific">Pelagibacterium halotolerans (strain DSM 22347 / JCM 15775 / CGMCC 1.7692 / B2)</name>
    <dbReference type="NCBI Taxonomy" id="1082931"/>
    <lineage>
        <taxon>Bacteria</taxon>
        <taxon>Pseudomonadati</taxon>
        <taxon>Pseudomonadota</taxon>
        <taxon>Alphaproteobacteria</taxon>
        <taxon>Hyphomicrobiales</taxon>
        <taxon>Devosiaceae</taxon>
        <taxon>Pelagibacterium</taxon>
    </lineage>
</organism>
<dbReference type="STRING" id="1082931.KKY_501"/>
<dbReference type="AlphaFoldDB" id="G4RB33"/>
<keyword evidence="6" id="KW-1003">Cell membrane</keyword>
<keyword evidence="8" id="KW-1185">Reference proteome</keyword>
<evidence type="ECO:0000256" key="3">
    <source>
        <dbReference type="ARBA" id="ARBA00022692"/>
    </source>
</evidence>
<evidence type="ECO:0000256" key="6">
    <source>
        <dbReference type="RuleBase" id="RU363076"/>
    </source>
</evidence>
<evidence type="ECO:0000313" key="7">
    <source>
        <dbReference type="EMBL" id="AEQ50542.1"/>
    </source>
</evidence>
<dbReference type="InterPro" id="IPR045214">
    <property type="entry name" value="Surf1/Surf4"/>
</dbReference>
<feature type="transmembrane region" description="Helical" evidence="6">
    <location>
        <begin position="29"/>
        <end position="53"/>
    </location>
</feature>
<evidence type="ECO:0000313" key="8">
    <source>
        <dbReference type="Proteomes" id="UP000008850"/>
    </source>
</evidence>
<dbReference type="CDD" id="cd06662">
    <property type="entry name" value="SURF1"/>
    <property type="match status" value="1"/>
</dbReference>
<keyword evidence="4 6" id="KW-1133">Transmembrane helix</keyword>
<dbReference type="KEGG" id="phl:KKY_501"/>
<reference evidence="7 8" key="1">
    <citation type="journal article" date="2012" name="J. Bacteriol.">
        <title>Complete genome sequence of Pelagibacterium halotolerans B2T.</title>
        <authorList>
            <person name="Huo Y.Y."/>
            <person name="Cheng H."/>
            <person name="Han X.F."/>
            <person name="Jiang X.W."/>
            <person name="Sun C."/>
            <person name="Zhang X.Q."/>
            <person name="Zhu X.F."/>
            <person name="Liu Y.F."/>
            <person name="Li P.F."/>
            <person name="Ni P.X."/>
            <person name="Wu M."/>
        </authorList>
    </citation>
    <scope>NUCLEOTIDE SEQUENCE [LARGE SCALE GENOMIC DNA]</scope>
    <source>
        <strain evidence="8">DSM 22347 / JCM 15775 / CGMCC 1.7692 / B2</strain>
    </source>
</reference>
<evidence type="ECO:0000256" key="4">
    <source>
        <dbReference type="ARBA" id="ARBA00022989"/>
    </source>
</evidence>
<keyword evidence="5 6" id="KW-0472">Membrane</keyword>
<name>G4RB33_PELHB</name>
<dbReference type="PANTHER" id="PTHR23427:SF2">
    <property type="entry name" value="SURFEIT LOCUS PROTEIN 1"/>
    <property type="match status" value="1"/>
</dbReference>
<sequence length="280" mass="31318">MSDSKTQWDAQAKSEDALMAEASQVRPRWSFAQVSFVVLMAGLTVLFVALGTWQVERLAEKEALIAAVEERFDLDPQQFPPAESWAALDPQTLDYARFELTGAYERSETVLVFTNLPDPAGRYGGVGYWVMTPLVLDDGGIVWINRGFIPEAAAADFIDGSDAPQGRVTIEGVARRAEQAGSFTPEPDFEERREWIRNPARLSAFVNDFAGPVAPVTLDRVVGDPGELPQGGETQITFPNRHLEYAGTWYLFAVITPIMLGFWLWRQRRPRNLAHEEKDN</sequence>
<dbReference type="eggNOG" id="COG3346">
    <property type="taxonomic scope" value="Bacteria"/>
</dbReference>
<protein>
    <recommendedName>
        <fullName evidence="6">SURF1-like protein</fullName>
    </recommendedName>
</protein>
<feature type="transmembrane region" description="Helical" evidence="6">
    <location>
        <begin position="247"/>
        <end position="265"/>
    </location>
</feature>
<proteinExistence type="inferred from homology"/>
<comment type="similarity">
    <text evidence="2 6">Belongs to the SURF1 family.</text>
</comment>
<dbReference type="PROSITE" id="PS50895">
    <property type="entry name" value="SURF1"/>
    <property type="match status" value="1"/>
</dbReference>
<accession>G4RB33</accession>